<evidence type="ECO:0000313" key="2">
    <source>
        <dbReference type="Proteomes" id="UP000199421"/>
    </source>
</evidence>
<organism evidence="1 2">
    <name type="scientific">Olivibacter domesticus</name>
    <name type="common">Pseudosphingobacterium domesticum</name>
    <dbReference type="NCBI Taxonomy" id="407022"/>
    <lineage>
        <taxon>Bacteria</taxon>
        <taxon>Pseudomonadati</taxon>
        <taxon>Bacteroidota</taxon>
        <taxon>Sphingobacteriia</taxon>
        <taxon>Sphingobacteriales</taxon>
        <taxon>Sphingobacteriaceae</taxon>
        <taxon>Olivibacter</taxon>
    </lineage>
</organism>
<sequence length="143" mass="16074">MRTLKYLFNYTSAVKHVWVNYDPGVPTADANNEGWMRFGASSSYQNLRTMLHEMNHTFGTGTISWWTGTAISGGKYQPTNANLILQQINNNATAQLSGDSQHWWPYGLNQNAEVSSSWDYVYNCLIIEAMRKDGLPAAGTYNP</sequence>
<accession>A0A1H7TLM2</accession>
<keyword evidence="2" id="KW-1185">Reference proteome</keyword>
<gene>
    <name evidence="1" type="ORF">SAMN05661044_03588</name>
</gene>
<dbReference type="RefSeq" id="WP_093326884.1">
    <property type="nucleotide sequence ID" value="NZ_FOAF01000004.1"/>
</dbReference>
<protein>
    <submittedName>
        <fullName evidence="1">Uncharacterized protein</fullName>
    </submittedName>
</protein>
<evidence type="ECO:0000313" key="1">
    <source>
        <dbReference type="EMBL" id="SEL85691.1"/>
    </source>
</evidence>
<dbReference type="STRING" id="407022.SAMN05661044_03588"/>
<proteinExistence type="predicted"/>
<dbReference type="Proteomes" id="UP000199421">
    <property type="component" value="Unassembled WGS sequence"/>
</dbReference>
<dbReference type="OrthoDB" id="9765957at2"/>
<reference evidence="2" key="1">
    <citation type="submission" date="2016-10" db="EMBL/GenBank/DDBJ databases">
        <authorList>
            <person name="Varghese N."/>
            <person name="Submissions S."/>
        </authorList>
    </citation>
    <scope>NUCLEOTIDE SEQUENCE [LARGE SCALE GENOMIC DNA]</scope>
    <source>
        <strain evidence="2">DSM 18733</strain>
    </source>
</reference>
<name>A0A1H7TLM2_OLID1</name>
<dbReference type="AlphaFoldDB" id="A0A1H7TLM2"/>
<dbReference type="EMBL" id="FOAF01000004">
    <property type="protein sequence ID" value="SEL85691.1"/>
    <property type="molecule type" value="Genomic_DNA"/>
</dbReference>